<protein>
    <submittedName>
        <fullName evidence="1">Uncharacterized protein</fullName>
    </submittedName>
</protein>
<accession>A0A060LTS9</accession>
<dbReference type="PATRIC" id="fig|1246626.3.peg.801"/>
<dbReference type="Proteomes" id="UP000027142">
    <property type="component" value="Chromosome"/>
</dbReference>
<evidence type="ECO:0000313" key="1">
    <source>
        <dbReference type="EMBL" id="AIC93410.1"/>
    </source>
</evidence>
<gene>
    <name evidence="1" type="ORF">BleG1_0802</name>
</gene>
<dbReference type="STRING" id="1246626.BleG1_0802"/>
<dbReference type="KEGG" id="ble:BleG1_0802"/>
<dbReference type="InterPro" id="IPR010897">
    <property type="entry name" value="Spore_II_P"/>
</dbReference>
<evidence type="ECO:0000313" key="2">
    <source>
        <dbReference type="Proteomes" id="UP000027142"/>
    </source>
</evidence>
<sequence>MHKWLITSLLIMPLFLGGEQEQEDNIEVEWTSSIEVDYRVGEEQLSKAYSTLATNQGSQARILIEIDTASAHGEELLLLAKELHLELEEKEPGLSRGIIAKSDSSPQQRHVKVTIGGVDNTSEELENSLSLVKELVNQLEQKAL</sequence>
<dbReference type="OrthoDB" id="2860136at2"/>
<organism evidence="1 2">
    <name type="scientific">Shouchella lehensis G1</name>
    <dbReference type="NCBI Taxonomy" id="1246626"/>
    <lineage>
        <taxon>Bacteria</taxon>
        <taxon>Bacillati</taxon>
        <taxon>Bacillota</taxon>
        <taxon>Bacilli</taxon>
        <taxon>Bacillales</taxon>
        <taxon>Bacillaceae</taxon>
        <taxon>Shouchella</taxon>
    </lineage>
</organism>
<proteinExistence type="predicted"/>
<dbReference type="EMBL" id="CP003923">
    <property type="protein sequence ID" value="AIC93410.1"/>
    <property type="molecule type" value="Genomic_DNA"/>
</dbReference>
<reference evidence="1 2" key="1">
    <citation type="journal article" date="2014" name="Gene">
        <title>A comparative genomic analysis of the alkalitolerant soil bacterium Bacillus lehensis G1.</title>
        <authorList>
            <person name="Noor Y.M."/>
            <person name="Samsulrizal N.H."/>
            <person name="Jema'on N.A."/>
            <person name="Low K.O."/>
            <person name="Ramli A.N."/>
            <person name="Alias N.I."/>
            <person name="Damis S.I."/>
            <person name="Fuzi S.F."/>
            <person name="Isa M.N."/>
            <person name="Murad A.M."/>
            <person name="Raih M.F."/>
            <person name="Bakar F.D."/>
            <person name="Najimudin N."/>
            <person name="Mahadi N.M."/>
            <person name="Illias R.M."/>
        </authorList>
    </citation>
    <scope>NUCLEOTIDE SEQUENCE [LARGE SCALE GENOMIC DNA]</scope>
    <source>
        <strain evidence="1 2">G1</strain>
    </source>
</reference>
<dbReference type="AlphaFoldDB" id="A0A060LTS9"/>
<dbReference type="HOGENOM" id="CLU_1792604_0_0_9"/>
<dbReference type="Pfam" id="PF07454">
    <property type="entry name" value="SpoIIP"/>
    <property type="match status" value="1"/>
</dbReference>
<dbReference type="RefSeq" id="WP_038477448.1">
    <property type="nucleotide sequence ID" value="NZ_CP003923.1"/>
</dbReference>
<dbReference type="eggNOG" id="ENOG5030DCW">
    <property type="taxonomic scope" value="Bacteria"/>
</dbReference>
<name>A0A060LTS9_9BACI</name>
<keyword evidence="2" id="KW-1185">Reference proteome</keyword>